<evidence type="ECO:0000313" key="2">
    <source>
        <dbReference type="Proteomes" id="UP000235672"/>
    </source>
</evidence>
<dbReference type="Gene3D" id="2.40.160.20">
    <property type="match status" value="1"/>
</dbReference>
<organism evidence="1 2">
    <name type="scientific">Hyaloscypha hepaticicola</name>
    <dbReference type="NCBI Taxonomy" id="2082293"/>
    <lineage>
        <taxon>Eukaryota</taxon>
        <taxon>Fungi</taxon>
        <taxon>Dikarya</taxon>
        <taxon>Ascomycota</taxon>
        <taxon>Pezizomycotina</taxon>
        <taxon>Leotiomycetes</taxon>
        <taxon>Helotiales</taxon>
        <taxon>Hyaloscyphaceae</taxon>
        <taxon>Hyaloscypha</taxon>
    </lineage>
</organism>
<name>A0A2J6PTY8_9HELO</name>
<accession>A0A2J6PTY8</accession>
<dbReference type="Pfam" id="PF11578">
    <property type="entry name" value="DUF3237"/>
    <property type="match status" value="1"/>
</dbReference>
<sequence length="223" mass="24207">MAGFPKLIPAFTTHIVLDPAISVGSVSKSGPLTVAPFTSENSFLRSEPGYPVKVDAVFVHGSDFIRGDPSGKHVRLDVNSVLKDASGAYISYKYSGIIDMKPGPTAVLTGSSDAKTTEFGDVLTHVLFETGSDELKLMEEKVYVASGRFIIEAGKPPVVEYVYSLICLENFGIFQELFSHVPPSYGTLKGALSKSSLARSKSFFLMSLHSLWSMIESYSSKQY</sequence>
<dbReference type="Proteomes" id="UP000235672">
    <property type="component" value="Unassembled WGS sequence"/>
</dbReference>
<dbReference type="AlphaFoldDB" id="A0A2J6PTY8"/>
<protein>
    <submittedName>
        <fullName evidence="1">Uncharacterized protein</fullName>
    </submittedName>
</protein>
<dbReference type="EMBL" id="KZ613499">
    <property type="protein sequence ID" value="PMD17449.1"/>
    <property type="molecule type" value="Genomic_DNA"/>
</dbReference>
<dbReference type="OrthoDB" id="2544694at2759"/>
<reference evidence="1 2" key="1">
    <citation type="submission" date="2016-05" db="EMBL/GenBank/DDBJ databases">
        <title>A degradative enzymes factory behind the ericoid mycorrhizal symbiosis.</title>
        <authorList>
            <consortium name="DOE Joint Genome Institute"/>
            <person name="Martino E."/>
            <person name="Morin E."/>
            <person name="Grelet G."/>
            <person name="Kuo A."/>
            <person name="Kohler A."/>
            <person name="Daghino S."/>
            <person name="Barry K."/>
            <person name="Choi C."/>
            <person name="Cichocki N."/>
            <person name="Clum A."/>
            <person name="Copeland A."/>
            <person name="Hainaut M."/>
            <person name="Haridas S."/>
            <person name="Labutti K."/>
            <person name="Lindquist E."/>
            <person name="Lipzen A."/>
            <person name="Khouja H.-R."/>
            <person name="Murat C."/>
            <person name="Ohm R."/>
            <person name="Olson A."/>
            <person name="Spatafora J."/>
            <person name="Veneault-Fourrey C."/>
            <person name="Henrissat B."/>
            <person name="Grigoriev I."/>
            <person name="Martin F."/>
            <person name="Perotto S."/>
        </authorList>
    </citation>
    <scope>NUCLEOTIDE SEQUENCE [LARGE SCALE GENOMIC DNA]</scope>
    <source>
        <strain evidence="1 2">UAMH 7357</strain>
    </source>
</reference>
<gene>
    <name evidence="1" type="ORF">NA56DRAFT_752124</name>
</gene>
<proteinExistence type="predicted"/>
<evidence type="ECO:0000313" key="1">
    <source>
        <dbReference type="EMBL" id="PMD17449.1"/>
    </source>
</evidence>
<keyword evidence="2" id="KW-1185">Reference proteome</keyword>